<feature type="compositionally biased region" description="Low complexity" evidence="1">
    <location>
        <begin position="485"/>
        <end position="496"/>
    </location>
</feature>
<feature type="compositionally biased region" description="Acidic residues" evidence="1">
    <location>
        <begin position="345"/>
        <end position="355"/>
    </location>
</feature>
<comment type="caution">
    <text evidence="2">The sequence shown here is derived from an EMBL/GenBank/DDBJ whole genome shotgun (WGS) entry which is preliminary data.</text>
</comment>
<organism evidence="2 3">
    <name type="scientific">Prorocentrum cordatum</name>
    <dbReference type="NCBI Taxonomy" id="2364126"/>
    <lineage>
        <taxon>Eukaryota</taxon>
        <taxon>Sar</taxon>
        <taxon>Alveolata</taxon>
        <taxon>Dinophyceae</taxon>
        <taxon>Prorocentrales</taxon>
        <taxon>Prorocentraceae</taxon>
        <taxon>Prorocentrum</taxon>
    </lineage>
</organism>
<evidence type="ECO:0000313" key="2">
    <source>
        <dbReference type="EMBL" id="CAK0810100.1"/>
    </source>
</evidence>
<gene>
    <name evidence="2" type="ORF">PCOR1329_LOCUS15167</name>
</gene>
<evidence type="ECO:0000313" key="3">
    <source>
        <dbReference type="Proteomes" id="UP001189429"/>
    </source>
</evidence>
<feature type="region of interest" description="Disordered" evidence="1">
    <location>
        <begin position="485"/>
        <end position="558"/>
    </location>
</feature>
<proteinExistence type="predicted"/>
<feature type="compositionally biased region" description="Low complexity" evidence="1">
    <location>
        <begin position="509"/>
        <end position="558"/>
    </location>
</feature>
<protein>
    <submittedName>
        <fullName evidence="2">Uncharacterized protein</fullName>
    </submittedName>
</protein>
<dbReference type="Proteomes" id="UP001189429">
    <property type="component" value="Unassembled WGS sequence"/>
</dbReference>
<dbReference type="EMBL" id="CAUYUJ010004563">
    <property type="protein sequence ID" value="CAK0810100.1"/>
    <property type="molecule type" value="Genomic_DNA"/>
</dbReference>
<feature type="compositionally biased region" description="Low complexity" evidence="1">
    <location>
        <begin position="418"/>
        <end position="435"/>
    </location>
</feature>
<name>A0ABN9QUX3_9DINO</name>
<evidence type="ECO:0000256" key="1">
    <source>
        <dbReference type="SAM" id="MobiDB-lite"/>
    </source>
</evidence>
<feature type="compositionally biased region" description="Basic residues" evidence="1">
    <location>
        <begin position="282"/>
        <end position="301"/>
    </location>
</feature>
<sequence length="659" mass="68262">MSQSAVFVLLRRACDAHPLQLGSVLRVLGHMLELLPCAGREVDERGEEEEEVVLEDRQDVWRSGVAGGGGLPGDAEMGSPQLARVRRMIAASLAYLAAAPDGCMQVLEFVRAHEGQWGGEELRLFLADLLPCIAPPYSVRFVSAVARLLDRPAAWAFGGGEDAAAKELPSIAGRFAEDCRRCLEELPQETQTALAAVEARLAGRALSEATSPPKHQIGVDAVGLVPAAVSDATVVAPTGQAPAEPDADELMGLELWSWWNRKKGAAKVAPKPQEGPLTLKPMKSKGKRTRAPSARPGRRRHAEGNSDDCDEDSDPNQGAAPRAPAAAVPRLRRARTASRRLSPGVDEDDDAEEEFDFSRSARAAASGPPPACPGPRVARSRSRGAGGSGSDTESVRQPSEDCAAEPPTAECSRGSGGRQQAATAPPATAQPRAGGLWDSAERSGAERTAVPPGQPGGAGDGALASRARKVKRLAFHSMLAGAPAAAPGPTALAEPPSFSSNTSPTVGRSPTPGTAASPRARPAATAAAGPAARDAASSAQARAASGVTAEPSAPMVPGAAAMPVCPWVGGEDSGIRLDAELMQGTWLHSYGGEVTVVGAAVMWKGNQLGDLVAQPGGVFELAGWVADPGRSSPDRVLWTHPSLPVCCWDRPNAQKDSAE</sequence>
<feature type="region of interest" description="Disordered" evidence="1">
    <location>
        <begin position="264"/>
        <end position="463"/>
    </location>
</feature>
<reference evidence="2" key="1">
    <citation type="submission" date="2023-10" db="EMBL/GenBank/DDBJ databases">
        <authorList>
            <person name="Chen Y."/>
            <person name="Shah S."/>
            <person name="Dougan E. K."/>
            <person name="Thang M."/>
            <person name="Chan C."/>
        </authorList>
    </citation>
    <scope>NUCLEOTIDE SEQUENCE [LARGE SCALE GENOMIC DNA]</scope>
</reference>
<keyword evidence="3" id="KW-1185">Reference proteome</keyword>
<feature type="compositionally biased region" description="Low complexity" evidence="1">
    <location>
        <begin position="319"/>
        <end position="329"/>
    </location>
</feature>
<feature type="compositionally biased region" description="Acidic residues" evidence="1">
    <location>
        <begin position="305"/>
        <end position="314"/>
    </location>
</feature>
<accession>A0ABN9QUX3</accession>
<feature type="compositionally biased region" description="Polar residues" evidence="1">
    <location>
        <begin position="497"/>
        <end position="508"/>
    </location>
</feature>